<comment type="caution">
    <text evidence="7">Lacks conserved residue(s) required for the propagation of feature annotation.</text>
</comment>
<dbReference type="InterPro" id="IPR042109">
    <property type="entry name" value="Adenylosuccinate_synth_dom1"/>
</dbReference>
<evidence type="ECO:0000256" key="3">
    <source>
        <dbReference type="ARBA" id="ARBA00022741"/>
    </source>
</evidence>
<dbReference type="InterPro" id="IPR042110">
    <property type="entry name" value="Adenylosuccinate_synth_dom2"/>
</dbReference>
<comment type="cofactor">
    <cofactor evidence="7">
        <name>Mg(2+)</name>
        <dbReference type="ChEBI" id="CHEBI:18420"/>
    </cofactor>
    <text evidence="7">Binds 1 Mg(2+) ion per subunit.</text>
</comment>
<evidence type="ECO:0000256" key="4">
    <source>
        <dbReference type="ARBA" id="ARBA00022755"/>
    </source>
</evidence>
<comment type="similarity">
    <text evidence="7">Belongs to the adenylosuccinate synthetase family.</text>
</comment>
<dbReference type="HAMAP" id="MF_00011">
    <property type="entry name" value="Adenylosucc_synth"/>
    <property type="match status" value="1"/>
</dbReference>
<feature type="binding site" evidence="7">
    <location>
        <begin position="348"/>
        <end position="350"/>
    </location>
    <ligand>
        <name>GTP</name>
        <dbReference type="ChEBI" id="CHEBI:37565"/>
    </ligand>
</feature>
<dbReference type="PANTHER" id="PTHR11846:SF0">
    <property type="entry name" value="ADENYLOSUCCINATE SYNTHETASE"/>
    <property type="match status" value="1"/>
</dbReference>
<protein>
    <recommendedName>
        <fullName evidence="7">Adenylosuccinate synthetase</fullName>
        <shortName evidence="7">AMPSase</shortName>
        <shortName evidence="7">AdSS</shortName>
        <ecNumber evidence="7">6.3.4.4</ecNumber>
    </recommendedName>
    <alternativeName>
        <fullName evidence="7">IMP--aspartate ligase</fullName>
    </alternativeName>
</protein>
<dbReference type="UniPathway" id="UPA00075">
    <property type="reaction ID" value="UER00335"/>
</dbReference>
<keyword evidence="5 7" id="KW-0460">Magnesium</keyword>
<feature type="binding site" evidence="7">
    <location>
        <begin position="421"/>
        <end position="423"/>
    </location>
    <ligand>
        <name>GTP</name>
        <dbReference type="ChEBI" id="CHEBI:37565"/>
    </ligand>
</feature>
<comment type="subcellular location">
    <subcellularLocation>
        <location evidence="7">Cytoplasm</location>
    </subcellularLocation>
</comment>
<dbReference type="GO" id="GO:0005737">
    <property type="term" value="C:cytoplasm"/>
    <property type="evidence" value="ECO:0007669"/>
    <property type="project" value="UniProtKB-SubCell"/>
</dbReference>
<feature type="binding site" description="in other chain" evidence="7">
    <location>
        <begin position="14"/>
        <end position="17"/>
    </location>
    <ligand>
        <name>IMP</name>
        <dbReference type="ChEBI" id="CHEBI:58053"/>
        <note>ligand shared between dimeric partners</note>
    </ligand>
</feature>
<dbReference type="SMART" id="SM00788">
    <property type="entry name" value="Adenylsucc_synt"/>
    <property type="match status" value="1"/>
</dbReference>
<feature type="binding site" description="in other chain" evidence="7">
    <location>
        <position position="243"/>
    </location>
    <ligand>
        <name>IMP</name>
        <dbReference type="ChEBI" id="CHEBI:58053"/>
        <note>ligand shared between dimeric partners</note>
    </ligand>
</feature>
<evidence type="ECO:0000313" key="8">
    <source>
        <dbReference type="EMBL" id="KKR39965.1"/>
    </source>
</evidence>
<feature type="binding site" evidence="7">
    <location>
        <position position="43"/>
    </location>
    <ligand>
        <name>Mg(2+)</name>
        <dbReference type="ChEBI" id="CHEBI:18420"/>
    </ligand>
</feature>
<dbReference type="Proteomes" id="UP000034072">
    <property type="component" value="Unassembled WGS sequence"/>
</dbReference>
<dbReference type="Gene3D" id="1.10.300.10">
    <property type="entry name" value="Adenylosuccinate Synthetase, subunit A, domain 2"/>
    <property type="match status" value="1"/>
</dbReference>
<keyword evidence="2 7" id="KW-0479">Metal-binding</keyword>
<dbReference type="GO" id="GO:0044208">
    <property type="term" value="P:'de novo' AMP biosynthetic process"/>
    <property type="evidence" value="ECO:0007669"/>
    <property type="project" value="UniProtKB-UniRule"/>
</dbReference>
<gene>
    <name evidence="7" type="primary">purA</name>
    <name evidence="8" type="ORF">UT75_C0012G0009</name>
</gene>
<feature type="binding site" evidence="7">
    <location>
        <begin position="13"/>
        <end position="19"/>
    </location>
    <ligand>
        <name>GTP</name>
        <dbReference type="ChEBI" id="CHEBI:37565"/>
    </ligand>
</feature>
<dbReference type="SUPFAM" id="SSF52540">
    <property type="entry name" value="P-loop containing nucleoside triphosphate hydrolases"/>
    <property type="match status" value="1"/>
</dbReference>
<keyword evidence="6 7" id="KW-0342">GTP-binding</keyword>
<feature type="binding site" evidence="7">
    <location>
        <begin position="43"/>
        <end position="45"/>
    </location>
    <ligand>
        <name>GTP</name>
        <dbReference type="ChEBI" id="CHEBI:37565"/>
    </ligand>
</feature>
<dbReference type="InterPro" id="IPR027417">
    <property type="entry name" value="P-loop_NTPase"/>
</dbReference>
<dbReference type="Pfam" id="PF00709">
    <property type="entry name" value="Adenylsucc_synt"/>
    <property type="match status" value="1"/>
</dbReference>
<dbReference type="Gene3D" id="3.90.170.10">
    <property type="entry name" value="Adenylosuccinate Synthetase, subunit A, domain 3"/>
    <property type="match status" value="1"/>
</dbReference>
<dbReference type="Gene3D" id="3.40.440.10">
    <property type="entry name" value="Adenylosuccinate Synthetase, subunit A, domain 1"/>
    <property type="match status" value="1"/>
</dbReference>
<feature type="binding site" evidence="7">
    <location>
        <position position="14"/>
    </location>
    <ligand>
        <name>Mg(2+)</name>
        <dbReference type="ChEBI" id="CHEBI:18420"/>
    </ligand>
</feature>
<feature type="active site" description="Proton donor" evidence="7">
    <location>
        <position position="44"/>
    </location>
</feature>
<dbReference type="GO" id="GO:0004019">
    <property type="term" value="F:adenylosuccinate synthase activity"/>
    <property type="evidence" value="ECO:0007669"/>
    <property type="project" value="UniProtKB-UniRule"/>
</dbReference>
<keyword evidence="3 7" id="KW-0547">Nucleotide-binding</keyword>
<name>A0A0G0SYQ8_9BACT</name>
<keyword evidence="1 7" id="KW-0436">Ligase</keyword>
<dbReference type="InterPro" id="IPR001114">
    <property type="entry name" value="Adenylosuccinate_synthetase"/>
</dbReference>
<comment type="function">
    <text evidence="7">Plays an important role in the de novo pathway of purine nucleotide biosynthesis. Catalyzes the first committed step in the biosynthesis of AMP from IMP.</text>
</comment>
<comment type="caution">
    <text evidence="8">The sequence shown here is derived from an EMBL/GenBank/DDBJ whole genome shotgun (WGS) entry which is preliminary data.</text>
</comment>
<evidence type="ECO:0000256" key="2">
    <source>
        <dbReference type="ARBA" id="ARBA00022723"/>
    </source>
</evidence>
<proteinExistence type="inferred from homology"/>
<dbReference type="GO" id="GO:0046040">
    <property type="term" value="P:IMP metabolic process"/>
    <property type="evidence" value="ECO:0007669"/>
    <property type="project" value="TreeGrafter"/>
</dbReference>
<evidence type="ECO:0000256" key="7">
    <source>
        <dbReference type="HAMAP-Rule" id="MF_00011"/>
    </source>
</evidence>
<comment type="catalytic activity">
    <reaction evidence="7">
        <text>IMP + L-aspartate + GTP = N(6)-(1,2-dicarboxyethyl)-AMP + GDP + phosphate + 2 H(+)</text>
        <dbReference type="Rhea" id="RHEA:15753"/>
        <dbReference type="ChEBI" id="CHEBI:15378"/>
        <dbReference type="ChEBI" id="CHEBI:29991"/>
        <dbReference type="ChEBI" id="CHEBI:37565"/>
        <dbReference type="ChEBI" id="CHEBI:43474"/>
        <dbReference type="ChEBI" id="CHEBI:57567"/>
        <dbReference type="ChEBI" id="CHEBI:58053"/>
        <dbReference type="ChEBI" id="CHEBI:58189"/>
        <dbReference type="EC" id="6.3.4.4"/>
    </reaction>
</comment>
<dbReference type="GO" id="GO:0005525">
    <property type="term" value="F:GTP binding"/>
    <property type="evidence" value="ECO:0007669"/>
    <property type="project" value="UniProtKB-UniRule"/>
</dbReference>
<comment type="pathway">
    <text evidence="7">Purine metabolism; AMP biosynthesis via de novo pathway; AMP from IMP: step 1/2.</text>
</comment>
<dbReference type="AlphaFoldDB" id="A0A0G0SYQ8"/>
<evidence type="ECO:0000256" key="1">
    <source>
        <dbReference type="ARBA" id="ARBA00022598"/>
    </source>
</evidence>
<sequence length="435" mass="48030">MKRAFVVGGLVFGDEGKGTTVDYLVRQYDASVVIRYNGGSQAGHNVVTPDGIHHCFAQFGSGTLVPGVWTYLSRFMFIDPMRLMSEYDVLAGKGFGDALDRLIISGSCPIITPYHKLAGQIQELINGDGRLGSCGMGVGDAMKAFANDPVDCLTMSDLSDPWVLERKLRILQAKKKSFVEMVAKFSTDKAVTDRIAEINSDKLFERCLKSYSAFSVIIPNIDDGRYLSELLSRSGNIVFEGAQGALLDRELGFQPYITRSNCSFANADELLTGYDGRIVKLGITRAFATRHGNGPFVSEAALPSSVLVGEHNVQNEWQGHFRVGWLDLVALRRGFDILGKLDGVVVTNLDRVSELDELRVCIAYNTAEGLTKDRIIGSGRLMTDGLFTSTPVYRLFRREGVFEEYMKYLEKYIPVPIVVTSRGPTARDKESILNI</sequence>
<dbReference type="EMBL" id="LBXZ01000012">
    <property type="protein sequence ID" value="KKR39965.1"/>
    <property type="molecule type" value="Genomic_DNA"/>
</dbReference>
<dbReference type="EC" id="6.3.4.4" evidence="7"/>
<comment type="subunit">
    <text evidence="7">Homodimer.</text>
</comment>
<reference evidence="8 9" key="1">
    <citation type="journal article" date="2015" name="Nature">
        <title>rRNA introns, odd ribosomes, and small enigmatic genomes across a large radiation of phyla.</title>
        <authorList>
            <person name="Brown C.T."/>
            <person name="Hug L.A."/>
            <person name="Thomas B.C."/>
            <person name="Sharon I."/>
            <person name="Castelle C.J."/>
            <person name="Singh A."/>
            <person name="Wilkins M.J."/>
            <person name="Williams K.H."/>
            <person name="Banfield J.F."/>
        </authorList>
    </citation>
    <scope>NUCLEOTIDE SEQUENCE [LARGE SCALE GENOMIC DNA]</scope>
</reference>
<keyword evidence="7" id="KW-0963">Cytoplasm</keyword>
<evidence type="ECO:0000256" key="6">
    <source>
        <dbReference type="ARBA" id="ARBA00023134"/>
    </source>
</evidence>
<accession>A0A0G0SYQ8</accession>
<evidence type="ECO:0000313" key="9">
    <source>
        <dbReference type="Proteomes" id="UP000034072"/>
    </source>
</evidence>
<keyword evidence="4 7" id="KW-0658">Purine biosynthesis</keyword>
<feature type="binding site" description="in other chain" evidence="7">
    <location>
        <position position="258"/>
    </location>
    <ligand>
        <name>IMP</name>
        <dbReference type="ChEBI" id="CHEBI:58053"/>
        <note>ligand shared between dimeric partners</note>
    </ligand>
</feature>
<organism evidence="8 9">
    <name type="scientific">Candidatus Yanofskybacteria bacterium GW2011_GWE2_40_11</name>
    <dbReference type="NCBI Taxonomy" id="1619033"/>
    <lineage>
        <taxon>Bacteria</taxon>
        <taxon>Candidatus Yanofskyibacteriota</taxon>
    </lineage>
</organism>
<feature type="active site" description="Proton acceptor" evidence="7">
    <location>
        <position position="14"/>
    </location>
</feature>
<evidence type="ECO:0000256" key="5">
    <source>
        <dbReference type="ARBA" id="ARBA00022842"/>
    </source>
</evidence>
<dbReference type="PANTHER" id="PTHR11846">
    <property type="entry name" value="ADENYLOSUCCINATE SYNTHETASE"/>
    <property type="match status" value="1"/>
</dbReference>
<dbReference type="PATRIC" id="fig|1619033.3.peg.804"/>
<dbReference type="GO" id="GO:0000287">
    <property type="term" value="F:magnesium ion binding"/>
    <property type="evidence" value="ECO:0007669"/>
    <property type="project" value="UniProtKB-UniRule"/>
</dbReference>
<dbReference type="InterPro" id="IPR042111">
    <property type="entry name" value="Adenylosuccinate_synth_dom3"/>
</dbReference>